<evidence type="ECO:0000313" key="2">
    <source>
        <dbReference type="Proteomes" id="UP000831701"/>
    </source>
</evidence>
<dbReference type="EMBL" id="CM041553">
    <property type="protein sequence ID" value="KAI3352247.1"/>
    <property type="molecule type" value="Genomic_DNA"/>
</dbReference>
<organism evidence="1 2">
    <name type="scientific">Scortum barcoo</name>
    <name type="common">barcoo grunter</name>
    <dbReference type="NCBI Taxonomy" id="214431"/>
    <lineage>
        <taxon>Eukaryota</taxon>
        <taxon>Metazoa</taxon>
        <taxon>Chordata</taxon>
        <taxon>Craniata</taxon>
        <taxon>Vertebrata</taxon>
        <taxon>Euteleostomi</taxon>
        <taxon>Actinopterygii</taxon>
        <taxon>Neopterygii</taxon>
        <taxon>Teleostei</taxon>
        <taxon>Neoteleostei</taxon>
        <taxon>Acanthomorphata</taxon>
        <taxon>Eupercaria</taxon>
        <taxon>Centrarchiformes</taxon>
        <taxon>Terapontoidei</taxon>
        <taxon>Terapontidae</taxon>
        <taxon>Scortum</taxon>
    </lineage>
</organism>
<name>A0ACB8V9D4_9TELE</name>
<comment type="caution">
    <text evidence="1">The sequence shown here is derived from an EMBL/GenBank/DDBJ whole genome shotgun (WGS) entry which is preliminary data.</text>
</comment>
<sequence>MCWLLLCARQQVKIRQWSGVASWLWVANDENCGICRMPFNGCCPDLEKDLKSSQDAVNVHRWRSEASPDQQSSLRSGGSQHPPPHIHSPTELRQLRQSRYLTDVAFSAHPCRTGG</sequence>
<reference evidence="1" key="1">
    <citation type="submission" date="2022-04" db="EMBL/GenBank/DDBJ databases">
        <title>Jade perch genome.</title>
        <authorList>
            <person name="Chao B."/>
        </authorList>
    </citation>
    <scope>NUCLEOTIDE SEQUENCE</scope>
    <source>
        <strain evidence="1">CB-2022</strain>
    </source>
</reference>
<protein>
    <submittedName>
        <fullName evidence="1">Uncharacterized protein</fullName>
    </submittedName>
</protein>
<dbReference type="Proteomes" id="UP000831701">
    <property type="component" value="Chromosome 23"/>
</dbReference>
<evidence type="ECO:0000313" key="1">
    <source>
        <dbReference type="EMBL" id="KAI3352247.1"/>
    </source>
</evidence>
<keyword evidence="2" id="KW-1185">Reference proteome</keyword>
<accession>A0ACB8V9D4</accession>
<proteinExistence type="predicted"/>
<gene>
    <name evidence="1" type="ORF">L3Q82_005226</name>
</gene>